<evidence type="ECO:0000256" key="3">
    <source>
        <dbReference type="ARBA" id="ARBA00022853"/>
    </source>
</evidence>
<dbReference type="InterPro" id="IPR049629">
    <property type="entry name" value="DPY30_SDC1_DD"/>
</dbReference>
<evidence type="ECO:0000256" key="1">
    <source>
        <dbReference type="ARBA" id="ARBA00004123"/>
    </source>
</evidence>
<evidence type="ECO:0000256" key="5">
    <source>
        <dbReference type="ARBA" id="ARBA00023163"/>
    </source>
</evidence>
<dbReference type="HOGENOM" id="CLU_1745192_0_0_1"/>
<dbReference type="EMBL" id="ACPB03017577">
    <property type="status" value="NOT_ANNOTATED_CDS"/>
    <property type="molecule type" value="Genomic_DNA"/>
</dbReference>
<dbReference type="PANTHER" id="PTHR23356:SF16">
    <property type="entry name" value="DPY30 DOMAIN CONTAINING 2"/>
    <property type="match status" value="1"/>
</dbReference>
<dbReference type="PANTHER" id="PTHR23356">
    <property type="entry name" value="DPY30-RELATED"/>
    <property type="match status" value="1"/>
</dbReference>
<accession>T1IE73</accession>
<dbReference type="InParanoid" id="T1IE73"/>
<evidence type="ECO:0000256" key="2">
    <source>
        <dbReference type="ARBA" id="ARBA00010849"/>
    </source>
</evidence>
<evidence type="ECO:0000313" key="10">
    <source>
        <dbReference type="Proteomes" id="UP000015103"/>
    </source>
</evidence>
<keyword evidence="5" id="KW-0804">Transcription</keyword>
<keyword evidence="4" id="KW-0805">Transcription regulation</keyword>
<dbReference type="VEuPathDB" id="VectorBase:RPRC014593"/>
<dbReference type="GO" id="GO:0048188">
    <property type="term" value="C:Set1C/COMPASS complex"/>
    <property type="evidence" value="ECO:0007669"/>
    <property type="project" value="InterPro"/>
</dbReference>
<keyword evidence="6" id="KW-0539">Nucleus</keyword>
<comment type="subcellular location">
    <subcellularLocation>
        <location evidence="1">Nucleus</location>
    </subcellularLocation>
</comment>
<reference evidence="9" key="1">
    <citation type="submission" date="2015-05" db="UniProtKB">
        <authorList>
            <consortium name="EnsemblMetazoa"/>
        </authorList>
    </citation>
    <scope>IDENTIFICATION</scope>
</reference>
<organism evidence="9 10">
    <name type="scientific">Rhodnius prolixus</name>
    <name type="common">Triatomid bug</name>
    <dbReference type="NCBI Taxonomy" id="13249"/>
    <lineage>
        <taxon>Eukaryota</taxon>
        <taxon>Metazoa</taxon>
        <taxon>Ecdysozoa</taxon>
        <taxon>Arthropoda</taxon>
        <taxon>Hexapoda</taxon>
        <taxon>Insecta</taxon>
        <taxon>Pterygota</taxon>
        <taxon>Neoptera</taxon>
        <taxon>Paraneoptera</taxon>
        <taxon>Hemiptera</taxon>
        <taxon>Heteroptera</taxon>
        <taxon>Panheteroptera</taxon>
        <taxon>Cimicomorpha</taxon>
        <taxon>Reduviidae</taxon>
        <taxon>Triatominae</taxon>
        <taxon>Rhodnius</taxon>
    </lineage>
</organism>
<dbReference type="Proteomes" id="UP000015103">
    <property type="component" value="Unassembled WGS sequence"/>
</dbReference>
<dbReference type="Gene3D" id="1.20.890.10">
    <property type="entry name" value="cAMP-dependent protein kinase regulatory subunit, dimerization-anchoring domain"/>
    <property type="match status" value="1"/>
</dbReference>
<dbReference type="FunFam" id="1.20.890.10:FF:000003">
    <property type="entry name" value="protein dpy-30 homolog"/>
    <property type="match status" value="1"/>
</dbReference>
<proteinExistence type="inferred from homology"/>
<evidence type="ECO:0000256" key="4">
    <source>
        <dbReference type="ARBA" id="ARBA00023015"/>
    </source>
</evidence>
<sequence>FIQFFDILAGEAVTPSDIQATVGIVGSNGVTDAAMGKIDVMMSDRPIYLIIKIAPVDDKVIANEKEAAENPPKKTKVDLQSLPTRQYLDQTVVPILLQGLSLLAKERPPDPISYLAAYLLKNKGQYETMTGSSPTAAATTTGNAPASSAN</sequence>
<feature type="region of interest" description="Disordered" evidence="8">
    <location>
        <begin position="129"/>
        <end position="150"/>
    </location>
</feature>
<dbReference type="Pfam" id="PF05186">
    <property type="entry name" value="Dpy-30"/>
    <property type="match status" value="1"/>
</dbReference>
<name>T1IE73_RHOPR</name>
<protein>
    <recommendedName>
        <fullName evidence="7">Protein dpy-30 homolog</fullName>
    </recommendedName>
</protein>
<keyword evidence="10" id="KW-1185">Reference proteome</keyword>
<evidence type="ECO:0000313" key="9">
    <source>
        <dbReference type="EnsemblMetazoa" id="RPRC014593-PA"/>
    </source>
</evidence>
<feature type="compositionally biased region" description="Low complexity" evidence="8">
    <location>
        <begin position="130"/>
        <end position="150"/>
    </location>
</feature>
<keyword evidence="3" id="KW-0156">Chromatin regulator</keyword>
<dbReference type="EnsemblMetazoa" id="RPRC014593-RA">
    <property type="protein sequence ID" value="RPRC014593-PA"/>
    <property type="gene ID" value="RPRC014593"/>
</dbReference>
<evidence type="ECO:0000256" key="8">
    <source>
        <dbReference type="SAM" id="MobiDB-lite"/>
    </source>
</evidence>
<dbReference type="InterPro" id="IPR037856">
    <property type="entry name" value="Sdc1/DPY30"/>
</dbReference>
<comment type="similarity">
    <text evidence="2">Belongs to the dpy-30 family.</text>
</comment>
<dbReference type="InterPro" id="IPR007858">
    <property type="entry name" value="Dpy-30_motif"/>
</dbReference>
<dbReference type="AlphaFoldDB" id="T1IE73"/>
<dbReference type="eggNOG" id="KOG4109">
    <property type="taxonomic scope" value="Eukaryota"/>
</dbReference>
<evidence type="ECO:0000256" key="7">
    <source>
        <dbReference type="ARBA" id="ARBA00044172"/>
    </source>
</evidence>
<dbReference type="CDD" id="cd22965">
    <property type="entry name" value="DD_DPY30_SDC1"/>
    <property type="match status" value="1"/>
</dbReference>
<dbReference type="GO" id="GO:0006325">
    <property type="term" value="P:chromatin organization"/>
    <property type="evidence" value="ECO:0007669"/>
    <property type="project" value="UniProtKB-KW"/>
</dbReference>
<evidence type="ECO:0000256" key="6">
    <source>
        <dbReference type="ARBA" id="ARBA00023242"/>
    </source>
</evidence>
<dbReference type="STRING" id="13249.T1IE73"/>